<dbReference type="InterPro" id="IPR043128">
    <property type="entry name" value="Rev_trsase/Diguanyl_cyclase"/>
</dbReference>
<keyword evidence="2" id="KW-1185">Reference proteome</keyword>
<protein>
    <submittedName>
        <fullName evidence="1">Uncharacterized protein</fullName>
    </submittedName>
</protein>
<organism evidence="1 2">
    <name type="scientific">Brachionus plicatilis</name>
    <name type="common">Marine rotifer</name>
    <name type="synonym">Brachionus muelleri</name>
    <dbReference type="NCBI Taxonomy" id="10195"/>
    <lineage>
        <taxon>Eukaryota</taxon>
        <taxon>Metazoa</taxon>
        <taxon>Spiralia</taxon>
        <taxon>Gnathifera</taxon>
        <taxon>Rotifera</taxon>
        <taxon>Eurotatoria</taxon>
        <taxon>Monogononta</taxon>
        <taxon>Pseudotrocha</taxon>
        <taxon>Ploima</taxon>
        <taxon>Brachionidae</taxon>
        <taxon>Brachionus</taxon>
    </lineage>
</organism>
<dbReference type="AlphaFoldDB" id="A0A3M7PKZ5"/>
<reference evidence="1 2" key="1">
    <citation type="journal article" date="2018" name="Sci. Rep.">
        <title>Genomic signatures of local adaptation to the degree of environmental predictability in rotifers.</title>
        <authorList>
            <person name="Franch-Gras L."/>
            <person name="Hahn C."/>
            <person name="Garcia-Roger E.M."/>
            <person name="Carmona M.J."/>
            <person name="Serra M."/>
            <person name="Gomez A."/>
        </authorList>
    </citation>
    <scope>NUCLEOTIDE SEQUENCE [LARGE SCALE GENOMIC DNA]</scope>
    <source>
        <strain evidence="1">HYR1</strain>
    </source>
</reference>
<dbReference type="EMBL" id="REGN01010120">
    <property type="protein sequence ID" value="RMZ99658.1"/>
    <property type="molecule type" value="Genomic_DNA"/>
</dbReference>
<dbReference type="Gene3D" id="3.30.70.270">
    <property type="match status" value="1"/>
</dbReference>
<evidence type="ECO:0000313" key="2">
    <source>
        <dbReference type="Proteomes" id="UP000276133"/>
    </source>
</evidence>
<proteinExistence type="predicted"/>
<accession>A0A3M7PKZ5</accession>
<gene>
    <name evidence="1" type="ORF">BpHYR1_003290</name>
</gene>
<evidence type="ECO:0000313" key="1">
    <source>
        <dbReference type="EMBL" id="RMZ99658.1"/>
    </source>
</evidence>
<dbReference type="Proteomes" id="UP000276133">
    <property type="component" value="Unassembled WGS sequence"/>
</dbReference>
<sequence length="145" mass="16363">MIWAEKKTYSLYQISLQNIIASNVLSFWPSILRLFQFCKKYSLKSDSFNRELTVAIPLTNVKELRSLLGAIQSNGRFIRDTCSTTEALWRLTKKNAKCSMACEDNSASTQLLQQSANEICETDDGVLLKGSHIIIPSSLRKSLPK</sequence>
<comment type="caution">
    <text evidence="1">The sequence shown here is derived from an EMBL/GenBank/DDBJ whole genome shotgun (WGS) entry which is preliminary data.</text>
</comment>
<name>A0A3M7PKZ5_BRAPC</name>